<gene>
    <name evidence="1" type="ORF">EAO74_20235</name>
</gene>
<proteinExistence type="predicted"/>
<evidence type="ECO:0000313" key="1">
    <source>
        <dbReference type="EMBL" id="TXS28230.1"/>
    </source>
</evidence>
<organism evidence="1">
    <name type="scientific">Streptomyces sp. gb1(2016)</name>
    <dbReference type="NCBI Taxonomy" id="1828321"/>
    <lineage>
        <taxon>Bacteria</taxon>
        <taxon>Bacillati</taxon>
        <taxon>Actinomycetota</taxon>
        <taxon>Actinomycetes</taxon>
        <taxon>Kitasatosporales</taxon>
        <taxon>Streptomycetaceae</taxon>
        <taxon>Streptomyces</taxon>
    </lineage>
</organism>
<dbReference type="Pfam" id="PF14568">
    <property type="entry name" value="SUKH_6"/>
    <property type="match status" value="1"/>
</dbReference>
<dbReference type="SUPFAM" id="SSF160631">
    <property type="entry name" value="SMI1/KNR4-like"/>
    <property type="match status" value="1"/>
</dbReference>
<comment type="caution">
    <text evidence="1">The sequence shown here is derived from an EMBL/GenBank/DDBJ whole genome shotgun (WGS) entry which is preliminary data.</text>
</comment>
<name>A0A652KWZ8_9ACTN</name>
<dbReference type="EMBL" id="RDBM01000035">
    <property type="protein sequence ID" value="TXS28230.1"/>
    <property type="molecule type" value="Genomic_DNA"/>
</dbReference>
<sequence length="179" mass="20154">MHPAVERLTELVAPSGPRRSRDWPAVERALGTALPTDYRQLVETYGGGVFDETIWLLDPACPDDDYALLAQATERAETLKELWEVEPRPTQLQESGTEVLPWAYIEGTGAMLYWLVKPGQGPDEWTVMFNEGRGPLWEHHDAQCASFLLAVLTGRAETDYFPELPVDQHQFDSNDEILG</sequence>
<dbReference type="AlphaFoldDB" id="A0A652KWZ8"/>
<dbReference type="InterPro" id="IPR037883">
    <property type="entry name" value="Knr4/Smi1-like_sf"/>
</dbReference>
<reference evidence="1" key="1">
    <citation type="submission" date="2018-10" db="EMBL/GenBank/DDBJ databases">
        <authorList>
            <person name="Hariharan J."/>
            <person name="Choudoir M.J."/>
            <person name="Diebold P."/>
            <person name="Panke-Buisse K."/>
            <person name="Campbell A.N."/>
            <person name="Buckley D.H."/>
        </authorList>
    </citation>
    <scope>NUCLEOTIDE SEQUENCE</scope>
    <source>
        <strain evidence="1">Gb1</strain>
    </source>
</reference>
<accession>A0A652KWZ8</accession>
<dbReference type="RefSeq" id="WP_147984297.1">
    <property type="nucleotide sequence ID" value="NZ_RDBM01000035.1"/>
</dbReference>
<protein>
    <submittedName>
        <fullName evidence="1">SMI1/KNR4 family protein</fullName>
    </submittedName>
</protein>